<keyword evidence="12" id="KW-0238">DNA-binding</keyword>
<evidence type="ECO:0000256" key="2">
    <source>
        <dbReference type="ARBA" id="ARBA00004123"/>
    </source>
</evidence>
<protein>
    <recommendedName>
        <fullName evidence="5">RING-type E3 ubiquitin transferase</fullName>
        <ecNumber evidence="5">2.3.2.27</ecNumber>
    </recommendedName>
    <alternativeName>
        <fullName evidence="15 16">RING-type E3 ubiquitin transferase RAD18</fullName>
    </alternativeName>
</protein>
<sequence>MSVLTERDFPPHLSSLKNLDALLRCPICFEYLNISMMTKCSHNFCSLCIRKFLSYKLQCPVCNLAMTELDLRNNRILDDLVTGFQSARKQLLQTNLESPPISPKTPCSSVKRTAQNARQGVGESSIMSNFLQKWNSSSPSSSSSSKSKKRRLQPACSFNKNVSQDPLQLTHCVKVELIPLPVHLTKTVNEEQVEAPVQLTPSVKEQQLEIPVQLSTSVKEEKVAAPAEVMRMVKEEEEEVPAAESSSSFTSSSESPSTSQSGKATVKGEVFPCSGNKRKPMTKLVYTLVSMSDLRRRLRELHLPTQGSRDQLARRHQEFVHMYNAECDSLSPKSGMRNCCTCPKKLFSLIALFFLSSPSPQTLCICLYFLPDLI</sequence>
<dbReference type="CDD" id="cd16529">
    <property type="entry name" value="RING-HC_RAD18"/>
    <property type="match status" value="1"/>
</dbReference>
<comment type="pathway">
    <text evidence="3">Protein modification; protein ubiquitination.</text>
</comment>
<dbReference type="GO" id="GO:0006301">
    <property type="term" value="P:DNA damage tolerance"/>
    <property type="evidence" value="ECO:0007669"/>
    <property type="project" value="InterPro"/>
</dbReference>
<dbReference type="Gene3D" id="3.30.40.10">
    <property type="entry name" value="Zinc/RING finger domain, C3HC4 (zinc finger)"/>
    <property type="match status" value="1"/>
</dbReference>
<dbReference type="PROSITE" id="PS50800">
    <property type="entry name" value="SAP"/>
    <property type="match status" value="1"/>
</dbReference>
<evidence type="ECO:0000256" key="6">
    <source>
        <dbReference type="ARBA" id="ARBA00022679"/>
    </source>
</evidence>
<dbReference type="EMBL" id="JAFBMS010000004">
    <property type="protein sequence ID" value="KAG9353259.1"/>
    <property type="molecule type" value="Genomic_DNA"/>
</dbReference>
<dbReference type="InterPro" id="IPR001841">
    <property type="entry name" value="Znf_RING"/>
</dbReference>
<dbReference type="SMART" id="SM00184">
    <property type="entry name" value="RING"/>
    <property type="match status" value="1"/>
</dbReference>
<organism evidence="21 22">
    <name type="scientific">Albula glossodonta</name>
    <name type="common">roundjaw bonefish</name>
    <dbReference type="NCBI Taxonomy" id="121402"/>
    <lineage>
        <taxon>Eukaryota</taxon>
        <taxon>Metazoa</taxon>
        <taxon>Chordata</taxon>
        <taxon>Craniata</taxon>
        <taxon>Vertebrata</taxon>
        <taxon>Euteleostomi</taxon>
        <taxon>Actinopterygii</taxon>
        <taxon>Neopterygii</taxon>
        <taxon>Teleostei</taxon>
        <taxon>Albuliformes</taxon>
        <taxon>Albulidae</taxon>
        <taxon>Albula</taxon>
    </lineage>
</organism>
<dbReference type="PANTHER" id="PTHR14134:SF2">
    <property type="entry name" value="E3 UBIQUITIN-PROTEIN LIGASE RAD18"/>
    <property type="match status" value="1"/>
</dbReference>
<evidence type="ECO:0000256" key="1">
    <source>
        <dbReference type="ARBA" id="ARBA00000900"/>
    </source>
</evidence>
<keyword evidence="22" id="KW-1185">Reference proteome</keyword>
<dbReference type="InterPro" id="IPR003034">
    <property type="entry name" value="SAP_dom"/>
</dbReference>
<evidence type="ECO:0000256" key="10">
    <source>
        <dbReference type="ARBA" id="ARBA00022786"/>
    </source>
</evidence>
<feature type="compositionally biased region" description="Low complexity" evidence="18">
    <location>
        <begin position="136"/>
        <end position="145"/>
    </location>
</feature>
<evidence type="ECO:0000256" key="9">
    <source>
        <dbReference type="ARBA" id="ARBA00022771"/>
    </source>
</evidence>
<dbReference type="SUPFAM" id="SSF57850">
    <property type="entry name" value="RING/U-box"/>
    <property type="match status" value="1"/>
</dbReference>
<dbReference type="GO" id="GO:0061630">
    <property type="term" value="F:ubiquitin protein ligase activity"/>
    <property type="evidence" value="ECO:0007669"/>
    <property type="project" value="UniProtKB-EC"/>
</dbReference>
<dbReference type="InterPro" id="IPR039577">
    <property type="entry name" value="Rad18"/>
</dbReference>
<evidence type="ECO:0000256" key="15">
    <source>
        <dbReference type="ARBA" id="ARBA00031783"/>
    </source>
</evidence>
<dbReference type="SMART" id="SM00513">
    <property type="entry name" value="SAP"/>
    <property type="match status" value="1"/>
</dbReference>
<evidence type="ECO:0000256" key="18">
    <source>
        <dbReference type="SAM" id="MobiDB-lite"/>
    </source>
</evidence>
<evidence type="ECO:0000256" key="3">
    <source>
        <dbReference type="ARBA" id="ARBA00004906"/>
    </source>
</evidence>
<comment type="similarity">
    <text evidence="4">Belongs to the RAD18 family.</text>
</comment>
<dbReference type="AlphaFoldDB" id="A0A8T2PPI8"/>
<dbReference type="PROSITE" id="PS50089">
    <property type="entry name" value="ZF_RING_2"/>
    <property type="match status" value="1"/>
</dbReference>
<evidence type="ECO:0000256" key="13">
    <source>
        <dbReference type="ARBA" id="ARBA00023204"/>
    </source>
</evidence>
<evidence type="ECO:0000256" key="12">
    <source>
        <dbReference type="ARBA" id="ARBA00023125"/>
    </source>
</evidence>
<keyword evidence="6" id="KW-0808">Transferase</keyword>
<keyword evidence="8" id="KW-0227">DNA damage</keyword>
<name>A0A8T2PPI8_9TELE</name>
<evidence type="ECO:0000256" key="11">
    <source>
        <dbReference type="ARBA" id="ARBA00022833"/>
    </source>
</evidence>
<evidence type="ECO:0000256" key="7">
    <source>
        <dbReference type="ARBA" id="ARBA00022723"/>
    </source>
</evidence>
<dbReference type="Pfam" id="PF13923">
    <property type="entry name" value="zf-C3HC4_2"/>
    <property type="match status" value="1"/>
</dbReference>
<comment type="caution">
    <text evidence="21">The sequence shown here is derived from an EMBL/GenBank/DDBJ whole genome shotgun (WGS) entry which is preliminary data.</text>
</comment>
<comment type="subcellular location">
    <subcellularLocation>
        <location evidence="2">Nucleus</location>
    </subcellularLocation>
</comment>
<evidence type="ECO:0000313" key="22">
    <source>
        <dbReference type="Proteomes" id="UP000824540"/>
    </source>
</evidence>
<proteinExistence type="inferred from homology"/>
<keyword evidence="13" id="KW-0234">DNA repair</keyword>
<gene>
    <name evidence="21" type="ORF">JZ751_017835</name>
</gene>
<dbReference type="PANTHER" id="PTHR14134">
    <property type="entry name" value="E3 UBIQUITIN-PROTEIN LIGASE RAD18"/>
    <property type="match status" value="1"/>
</dbReference>
<dbReference type="GO" id="GO:0008270">
    <property type="term" value="F:zinc ion binding"/>
    <property type="evidence" value="ECO:0007669"/>
    <property type="project" value="UniProtKB-KW"/>
</dbReference>
<feature type="domain" description="RING-type" evidence="19">
    <location>
        <begin position="25"/>
        <end position="63"/>
    </location>
</feature>
<dbReference type="GO" id="GO:0097505">
    <property type="term" value="C:Rad6-Rad18 complex"/>
    <property type="evidence" value="ECO:0007669"/>
    <property type="project" value="TreeGrafter"/>
</dbReference>
<evidence type="ECO:0000259" key="20">
    <source>
        <dbReference type="PROSITE" id="PS50800"/>
    </source>
</evidence>
<evidence type="ECO:0000259" key="19">
    <source>
        <dbReference type="PROSITE" id="PS50089"/>
    </source>
</evidence>
<dbReference type="GO" id="GO:0005634">
    <property type="term" value="C:nucleus"/>
    <property type="evidence" value="ECO:0007669"/>
    <property type="project" value="UniProtKB-SubCell"/>
</dbReference>
<dbReference type="GO" id="GO:0006281">
    <property type="term" value="P:DNA repair"/>
    <property type="evidence" value="ECO:0007669"/>
    <property type="project" value="UniProtKB-KW"/>
</dbReference>
<evidence type="ECO:0000256" key="4">
    <source>
        <dbReference type="ARBA" id="ARBA00009506"/>
    </source>
</evidence>
<feature type="region of interest" description="Disordered" evidence="18">
    <location>
        <begin position="235"/>
        <end position="272"/>
    </location>
</feature>
<dbReference type="EC" id="2.3.2.27" evidence="5"/>
<keyword evidence="11" id="KW-0862">Zinc</keyword>
<dbReference type="InterPro" id="IPR017907">
    <property type="entry name" value="Znf_RING_CS"/>
</dbReference>
<evidence type="ECO:0000256" key="17">
    <source>
        <dbReference type="PROSITE-ProRule" id="PRU00175"/>
    </source>
</evidence>
<evidence type="ECO:0000256" key="16">
    <source>
        <dbReference type="ARBA" id="ARBA00082369"/>
    </source>
</evidence>
<keyword evidence="9 17" id="KW-0863">Zinc-finger</keyword>
<reference evidence="21" key="1">
    <citation type="thesis" date="2021" institute="BYU ScholarsArchive" country="Provo, UT, USA">
        <title>Applications of and Algorithms for Genome Assembly and Genomic Analyses with an Emphasis on Marine Teleosts.</title>
        <authorList>
            <person name="Pickett B.D."/>
        </authorList>
    </citation>
    <scope>NUCLEOTIDE SEQUENCE</scope>
    <source>
        <strain evidence="21">HI-2016</strain>
    </source>
</reference>
<evidence type="ECO:0000256" key="5">
    <source>
        <dbReference type="ARBA" id="ARBA00012483"/>
    </source>
</evidence>
<dbReference type="GO" id="GO:0006513">
    <property type="term" value="P:protein monoubiquitination"/>
    <property type="evidence" value="ECO:0007669"/>
    <property type="project" value="InterPro"/>
</dbReference>
<evidence type="ECO:0000256" key="8">
    <source>
        <dbReference type="ARBA" id="ARBA00022763"/>
    </source>
</evidence>
<keyword evidence="10" id="KW-0833">Ubl conjugation pathway</keyword>
<feature type="domain" description="SAP" evidence="20">
    <location>
        <begin position="286"/>
        <end position="320"/>
    </location>
</feature>
<dbReference type="Proteomes" id="UP000824540">
    <property type="component" value="Unassembled WGS sequence"/>
</dbReference>
<evidence type="ECO:0000256" key="14">
    <source>
        <dbReference type="ARBA" id="ARBA00023242"/>
    </source>
</evidence>
<keyword evidence="14" id="KW-0539">Nucleus</keyword>
<evidence type="ECO:0000313" key="21">
    <source>
        <dbReference type="EMBL" id="KAG9353259.1"/>
    </source>
</evidence>
<dbReference type="FunFam" id="3.30.40.10:FF:000172">
    <property type="entry name" value="E3 ubiquitin-protein ligase RAD18"/>
    <property type="match status" value="1"/>
</dbReference>
<dbReference type="PROSITE" id="PS00518">
    <property type="entry name" value="ZF_RING_1"/>
    <property type="match status" value="1"/>
</dbReference>
<dbReference type="GO" id="GO:0003697">
    <property type="term" value="F:single-stranded DNA binding"/>
    <property type="evidence" value="ECO:0007669"/>
    <property type="project" value="InterPro"/>
</dbReference>
<dbReference type="InterPro" id="IPR013083">
    <property type="entry name" value="Znf_RING/FYVE/PHD"/>
</dbReference>
<keyword evidence="7" id="KW-0479">Metal-binding</keyword>
<feature type="compositionally biased region" description="Low complexity" evidence="18">
    <location>
        <begin position="242"/>
        <end position="261"/>
    </location>
</feature>
<feature type="region of interest" description="Disordered" evidence="18">
    <location>
        <begin position="133"/>
        <end position="154"/>
    </location>
</feature>
<dbReference type="OrthoDB" id="9049620at2759"/>
<comment type="catalytic activity">
    <reaction evidence="1">
        <text>S-ubiquitinyl-[E2 ubiquitin-conjugating enzyme]-L-cysteine + [acceptor protein]-L-lysine = [E2 ubiquitin-conjugating enzyme]-L-cysteine + N(6)-ubiquitinyl-[acceptor protein]-L-lysine.</text>
        <dbReference type="EC" id="2.3.2.27"/>
    </reaction>
</comment>
<accession>A0A8T2PPI8</accession>